<reference evidence="2 3" key="1">
    <citation type="submission" date="2018-07" db="EMBL/GenBank/DDBJ databases">
        <title>Dyella solisilvae sp. nov., isolated from the pine and broad-leaved mixed forest soil.</title>
        <authorList>
            <person name="Gao Z."/>
            <person name="Qiu L."/>
        </authorList>
    </citation>
    <scope>NUCLEOTIDE SEQUENCE [LARGE SCALE GENOMIC DNA]</scope>
    <source>
        <strain evidence="2 3">DHG54</strain>
    </source>
</reference>
<evidence type="ECO:0000313" key="3">
    <source>
        <dbReference type="Proteomes" id="UP000254711"/>
    </source>
</evidence>
<dbReference type="Pfam" id="PF05145">
    <property type="entry name" value="AbrB"/>
    <property type="match status" value="1"/>
</dbReference>
<dbReference type="PIRSF" id="PIRSF038991">
    <property type="entry name" value="Protein_AbrB"/>
    <property type="match status" value="1"/>
</dbReference>
<dbReference type="InterPro" id="IPR017516">
    <property type="entry name" value="AbrB_dup"/>
</dbReference>
<keyword evidence="1" id="KW-0812">Transmembrane</keyword>
<dbReference type="AlphaFoldDB" id="A0A370K3Q9"/>
<dbReference type="PANTHER" id="PTHR38457:SF1">
    <property type="entry name" value="REGULATOR ABRB-RELATED"/>
    <property type="match status" value="1"/>
</dbReference>
<dbReference type="PANTHER" id="PTHR38457">
    <property type="entry name" value="REGULATOR ABRB-RELATED"/>
    <property type="match status" value="1"/>
</dbReference>
<sequence>MVAGPCGLMPASPPLLPESSMTTPARRSLRALRPLPLWALLIGLSLLLAAVLEVVHVSAALLIGPMVAAIVVAAMEGRLAVSPAPFLGAQALVGCMIARSFSPALLREAAREWPLFVAAVASVIAVSVALGWILARRRVLPGTTAIWGSFPGAAMTMVLMAEAFDADVRLVAFMQYLRVLMVALVASTVARVTLGHGHAPMPEWFAPVPLMPFAATLLLAFGGAALGHVLRIPAGALLTPLALGALAQDMGWLQLTLPPWLLALSYAVIGWGIGLRFTREILSYALHAMPRVIGAILALIAICALLSIGLMAVSGVDALTAYLAMSPGGADSVAIIAASSKVDVPFVMALQSARFLLVVFTGPSIARWVAARAQSAPETA</sequence>
<dbReference type="EMBL" id="QQSY01000006">
    <property type="protein sequence ID" value="RDI97295.1"/>
    <property type="molecule type" value="Genomic_DNA"/>
</dbReference>
<name>A0A370K3Q9_9GAMM</name>
<comment type="caution">
    <text evidence="2">The sequence shown here is derived from an EMBL/GenBank/DDBJ whole genome shotgun (WGS) entry which is preliminary data.</text>
</comment>
<feature type="transmembrane region" description="Helical" evidence="1">
    <location>
        <begin position="176"/>
        <end position="194"/>
    </location>
</feature>
<feature type="transmembrane region" description="Helical" evidence="1">
    <location>
        <begin position="59"/>
        <end position="81"/>
    </location>
</feature>
<evidence type="ECO:0000256" key="1">
    <source>
        <dbReference type="SAM" id="Phobius"/>
    </source>
</evidence>
<feature type="transmembrane region" description="Helical" evidence="1">
    <location>
        <begin position="206"/>
        <end position="227"/>
    </location>
</feature>
<feature type="transmembrane region" description="Helical" evidence="1">
    <location>
        <begin position="290"/>
        <end position="313"/>
    </location>
</feature>
<keyword evidence="3" id="KW-1185">Reference proteome</keyword>
<feature type="transmembrane region" description="Helical" evidence="1">
    <location>
        <begin position="146"/>
        <end position="164"/>
    </location>
</feature>
<organism evidence="2 3">
    <name type="scientific">Dyella solisilvae</name>
    <dbReference type="NCBI Taxonomy" id="1920168"/>
    <lineage>
        <taxon>Bacteria</taxon>
        <taxon>Pseudomonadati</taxon>
        <taxon>Pseudomonadota</taxon>
        <taxon>Gammaproteobacteria</taxon>
        <taxon>Lysobacterales</taxon>
        <taxon>Rhodanobacteraceae</taxon>
        <taxon>Dyella</taxon>
    </lineage>
</organism>
<dbReference type="NCBIfam" id="TIGR03082">
    <property type="entry name" value="Gneg_AbrB_dup"/>
    <property type="match status" value="2"/>
</dbReference>
<keyword evidence="1" id="KW-1133">Transmembrane helix</keyword>
<dbReference type="InterPro" id="IPR007820">
    <property type="entry name" value="AbrB_fam"/>
</dbReference>
<dbReference type="Proteomes" id="UP000254711">
    <property type="component" value="Unassembled WGS sequence"/>
</dbReference>
<evidence type="ECO:0000313" key="2">
    <source>
        <dbReference type="EMBL" id="RDI97295.1"/>
    </source>
</evidence>
<feature type="transmembrane region" description="Helical" evidence="1">
    <location>
        <begin position="113"/>
        <end position="134"/>
    </location>
</feature>
<protein>
    <submittedName>
        <fullName evidence="2">AbrB family transcriptional regulator</fullName>
    </submittedName>
</protein>
<feature type="transmembrane region" description="Helical" evidence="1">
    <location>
        <begin position="259"/>
        <end position="278"/>
    </location>
</feature>
<feature type="transmembrane region" description="Helical" evidence="1">
    <location>
        <begin position="87"/>
        <end position="106"/>
    </location>
</feature>
<dbReference type="OrthoDB" id="9809910at2"/>
<keyword evidence="1" id="KW-0472">Membrane</keyword>
<proteinExistence type="predicted"/>
<accession>A0A370K3Q9</accession>
<feature type="transmembrane region" description="Helical" evidence="1">
    <location>
        <begin position="35"/>
        <end position="52"/>
    </location>
</feature>
<dbReference type="GO" id="GO:0016020">
    <property type="term" value="C:membrane"/>
    <property type="evidence" value="ECO:0007669"/>
    <property type="project" value="InterPro"/>
</dbReference>
<gene>
    <name evidence="2" type="ORF">DVT68_17730</name>
</gene>
<dbReference type="GO" id="GO:0010468">
    <property type="term" value="P:regulation of gene expression"/>
    <property type="evidence" value="ECO:0007669"/>
    <property type="project" value="InterPro"/>
</dbReference>